<keyword evidence="1" id="KW-0175">Coiled coil</keyword>
<sequence>MCCRRNRRNCRRDDRLRKRNFHHNQTFSAHLTANSSELVMSITDGEARMRDWTDKATAERLEKDVAAVKNDIAALTDQITDALNTFANATGKQARRGYKQARDNVDSTLDDFSERGSAMMGAAQDAYGSIEETLEDAITQRPLATVGVALGIGFLIGFAWRR</sequence>
<evidence type="ECO:0000259" key="3">
    <source>
        <dbReference type="Pfam" id="PF05957"/>
    </source>
</evidence>
<evidence type="ECO:0000256" key="1">
    <source>
        <dbReference type="SAM" id="Coils"/>
    </source>
</evidence>
<keyword evidence="2" id="KW-1133">Transmembrane helix</keyword>
<feature type="transmembrane region" description="Helical" evidence="2">
    <location>
        <begin position="143"/>
        <end position="160"/>
    </location>
</feature>
<comment type="caution">
    <text evidence="4">The sequence shown here is derived from an EMBL/GenBank/DDBJ whole genome shotgun (WGS) entry which is preliminary data.</text>
</comment>
<name>A0A5D3K631_9BRAD</name>
<evidence type="ECO:0000313" key="4">
    <source>
        <dbReference type="EMBL" id="TYL89598.1"/>
    </source>
</evidence>
<dbReference type="Proteomes" id="UP000324758">
    <property type="component" value="Unassembled WGS sequence"/>
</dbReference>
<accession>A0A5D3K631</accession>
<evidence type="ECO:0000313" key="5">
    <source>
        <dbReference type="Proteomes" id="UP000324758"/>
    </source>
</evidence>
<dbReference type="InterPro" id="IPR010279">
    <property type="entry name" value="YqjD/ElaB"/>
</dbReference>
<dbReference type="EMBL" id="VSSS01000059">
    <property type="protein sequence ID" value="TYL89598.1"/>
    <property type="molecule type" value="Genomic_DNA"/>
</dbReference>
<dbReference type="AlphaFoldDB" id="A0A5D3K631"/>
<evidence type="ECO:0000256" key="2">
    <source>
        <dbReference type="SAM" id="Phobius"/>
    </source>
</evidence>
<proteinExistence type="predicted"/>
<dbReference type="GO" id="GO:0043022">
    <property type="term" value="F:ribosome binding"/>
    <property type="evidence" value="ECO:0007669"/>
    <property type="project" value="InterPro"/>
</dbReference>
<dbReference type="InterPro" id="IPR043604">
    <property type="entry name" value="DUF883_N"/>
</dbReference>
<dbReference type="PANTHER" id="PTHR35893:SF3">
    <property type="entry name" value="INNER MEMBRANE PROTEIN"/>
    <property type="match status" value="1"/>
</dbReference>
<dbReference type="OrthoDB" id="8234420at2"/>
<protein>
    <submittedName>
        <fullName evidence="4">DUF883 domain-containing protein</fullName>
    </submittedName>
</protein>
<keyword evidence="2" id="KW-0812">Transmembrane</keyword>
<dbReference type="PANTHER" id="PTHR35893">
    <property type="entry name" value="INNER MEMBRANE PROTEIN-RELATED"/>
    <property type="match status" value="1"/>
</dbReference>
<feature type="coiled-coil region" evidence="1">
    <location>
        <begin position="58"/>
        <end position="85"/>
    </location>
</feature>
<dbReference type="Pfam" id="PF05957">
    <property type="entry name" value="DUF883"/>
    <property type="match status" value="1"/>
</dbReference>
<keyword evidence="5" id="KW-1185">Reference proteome</keyword>
<keyword evidence="2" id="KW-0472">Membrane</keyword>
<gene>
    <name evidence="4" type="ORF">FXB40_34810</name>
</gene>
<reference evidence="4 5" key="1">
    <citation type="submission" date="2019-08" db="EMBL/GenBank/DDBJ databases">
        <title>Bradyrhizobium hipponensis sp. nov., a rhizobium isolated from a Lupinus angustifolius root nodule in Tunisia.</title>
        <authorList>
            <person name="Off K."/>
            <person name="Rejili M."/>
            <person name="Mars M."/>
            <person name="Brachmann A."/>
            <person name="Marin M."/>
        </authorList>
    </citation>
    <scope>NUCLEOTIDE SEQUENCE [LARGE SCALE GENOMIC DNA]</scope>
    <source>
        <strain evidence="4 5">CTAW71</strain>
    </source>
</reference>
<feature type="domain" description="DUF883" evidence="3">
    <location>
        <begin position="68"/>
        <end position="121"/>
    </location>
</feature>
<organism evidence="4 5">
    <name type="scientific">Bradyrhizobium rifense</name>
    <dbReference type="NCBI Taxonomy" id="515499"/>
    <lineage>
        <taxon>Bacteria</taxon>
        <taxon>Pseudomonadati</taxon>
        <taxon>Pseudomonadota</taxon>
        <taxon>Alphaproteobacteria</taxon>
        <taxon>Hyphomicrobiales</taxon>
        <taxon>Nitrobacteraceae</taxon>
        <taxon>Bradyrhizobium</taxon>
    </lineage>
</organism>